<evidence type="ECO:0000256" key="1">
    <source>
        <dbReference type="SAM" id="Phobius"/>
    </source>
</evidence>
<reference evidence="2" key="1">
    <citation type="submission" date="2019-11" db="EMBL/GenBank/DDBJ databases">
        <authorList>
            <person name="Feng L."/>
        </authorList>
    </citation>
    <scope>NUCLEOTIDE SEQUENCE</scope>
    <source>
        <strain evidence="2">AMuciniphilaLFYP55</strain>
    </source>
</reference>
<dbReference type="EMBL" id="CACRSS010000002">
    <property type="protein sequence ID" value="VYS90651.1"/>
    <property type="molecule type" value="Genomic_DNA"/>
</dbReference>
<dbReference type="AlphaFoldDB" id="A0A6N2SEG5"/>
<organism evidence="2">
    <name type="scientific">Akkermansia muciniphila</name>
    <dbReference type="NCBI Taxonomy" id="239935"/>
    <lineage>
        <taxon>Bacteria</taxon>
        <taxon>Pseudomonadati</taxon>
        <taxon>Verrucomicrobiota</taxon>
        <taxon>Verrucomicrobiia</taxon>
        <taxon>Verrucomicrobiales</taxon>
        <taxon>Akkermansiaceae</taxon>
        <taxon>Akkermansia</taxon>
    </lineage>
</organism>
<name>A0A6N2SEG5_9BACT</name>
<keyword evidence="1" id="KW-0472">Membrane</keyword>
<keyword evidence="1" id="KW-0812">Transmembrane</keyword>
<gene>
    <name evidence="2" type="ORF">AMLFYP55_02074</name>
</gene>
<accession>A0A6N2SEG5</accession>
<feature type="transmembrane region" description="Helical" evidence="1">
    <location>
        <begin position="27"/>
        <end position="48"/>
    </location>
</feature>
<sequence length="50" mass="5613">MKEKPPIKDDYRRSLLYVASQTNSREAMIVALVIIGGIIFSCLHSCLFSP</sequence>
<protein>
    <submittedName>
        <fullName evidence="2">Uncharacterized protein</fullName>
    </submittedName>
</protein>
<keyword evidence="1" id="KW-1133">Transmembrane helix</keyword>
<proteinExistence type="predicted"/>
<evidence type="ECO:0000313" key="2">
    <source>
        <dbReference type="EMBL" id="VYS90651.1"/>
    </source>
</evidence>